<dbReference type="NCBIfam" id="TIGR01899">
    <property type="entry name" value="cas_TM1807_csm5"/>
    <property type="match status" value="1"/>
</dbReference>
<dbReference type="InterPro" id="IPR010173">
    <property type="entry name" value="CRISPR-assoc_Csm5"/>
</dbReference>
<gene>
    <name evidence="8" type="primary">csm5</name>
    <name evidence="8" type="ORF">HA285_00145</name>
</gene>
<keyword evidence="4" id="KW-0694">RNA-binding</keyword>
<evidence type="ECO:0000256" key="2">
    <source>
        <dbReference type="ARBA" id="ARBA00006680"/>
    </source>
</evidence>
<feature type="domain" description="CRISPR type III-associated protein" evidence="7">
    <location>
        <begin position="4"/>
        <end position="273"/>
    </location>
</feature>
<dbReference type="Proteomes" id="UP000538031">
    <property type="component" value="Unassembled WGS sequence"/>
</dbReference>
<dbReference type="Pfam" id="PF03787">
    <property type="entry name" value="RAMPs"/>
    <property type="match status" value="1"/>
</dbReference>
<comment type="similarity">
    <text evidence="2">Belongs to the CRISPR-associated Csm5 family.</text>
</comment>
<evidence type="ECO:0000256" key="4">
    <source>
        <dbReference type="ARBA" id="ARBA00022884"/>
    </source>
</evidence>
<dbReference type="InterPro" id="IPR005537">
    <property type="entry name" value="RAMP_III_fam"/>
</dbReference>
<evidence type="ECO:0000256" key="5">
    <source>
        <dbReference type="ARBA" id="ARBA00023118"/>
    </source>
</evidence>
<dbReference type="PANTHER" id="PTHR38007:SF1">
    <property type="entry name" value="CRISPR SYSTEM CMS PROTEIN CSM5"/>
    <property type="match status" value="1"/>
</dbReference>
<accession>A0A7J4MUC6</accession>
<dbReference type="GO" id="GO:0051607">
    <property type="term" value="P:defense response to virus"/>
    <property type="evidence" value="ECO:0007669"/>
    <property type="project" value="UniProtKB-KW"/>
</dbReference>
<name>A0A7J4MUC6_METTF</name>
<comment type="function">
    <text evidence="1">This subunit might be involved in maturation of a crRNA intermediate to its mature form.</text>
</comment>
<keyword evidence="5" id="KW-0051">Antiviral defense</keyword>
<dbReference type="GO" id="GO:0003723">
    <property type="term" value="F:RNA binding"/>
    <property type="evidence" value="ECO:0007669"/>
    <property type="project" value="UniProtKB-KW"/>
</dbReference>
<dbReference type="PANTHER" id="PTHR38007">
    <property type="entry name" value="CRISPR SYSTEM CMS PROTEIN CSM5"/>
    <property type="match status" value="1"/>
</dbReference>
<proteinExistence type="inferred from homology"/>
<evidence type="ECO:0000259" key="7">
    <source>
        <dbReference type="Pfam" id="PF03787"/>
    </source>
</evidence>
<organism evidence="8 9">
    <name type="scientific">Methanothermobacter thermautotrophicus</name>
    <name type="common">Methanobacterium thermoformicicum</name>
    <dbReference type="NCBI Taxonomy" id="145262"/>
    <lineage>
        <taxon>Archaea</taxon>
        <taxon>Methanobacteriati</taxon>
        <taxon>Methanobacteriota</taxon>
        <taxon>Methanomada group</taxon>
        <taxon>Methanobacteria</taxon>
        <taxon>Methanobacteriales</taxon>
        <taxon>Methanobacteriaceae</taxon>
        <taxon>Methanothermobacter</taxon>
    </lineage>
</organism>
<evidence type="ECO:0000256" key="3">
    <source>
        <dbReference type="ARBA" id="ARBA00016113"/>
    </source>
</evidence>
<evidence type="ECO:0000313" key="8">
    <source>
        <dbReference type="EMBL" id="HIH64014.1"/>
    </source>
</evidence>
<sequence>MKCTLKVITPVHIGTGLKYGPQEFYTGKGKSGERKLKIFSRVDTTKLYSKLDEKTREEFLHNLATPEFDLNGFLKGSPVAKKAARESVRYRGVLRTKSDHIKEVSEHIKTSDELYIPGSSIKGSIRTALLYGNLRDLDLDRISDRISRVAHRRKPNFQNFINGFLASEPRDAAKKSLMRFLQVTDTSTVKIPYLHEMKVLNVKVLNDGRRSVGYKSFPLYIECIPKVELEFEIKFTYNRIYDDLGLGDLKKLLDPEKIKEFLHRFSKDYIEHEIEFASKYNIGTLKEFYEELQEKNSSESPLIRIGYGSGFLATTIALRFKEEDPSTYDSIRKLAGRRTYQYEFPKTRKLINGRTPPGWVKVIFNE</sequence>
<evidence type="ECO:0000313" key="9">
    <source>
        <dbReference type="Proteomes" id="UP000538031"/>
    </source>
</evidence>
<comment type="caution">
    <text evidence="8">The sequence shown here is derived from an EMBL/GenBank/DDBJ whole genome shotgun (WGS) entry which is preliminary data.</text>
</comment>
<dbReference type="EMBL" id="DUHT01000001">
    <property type="protein sequence ID" value="HIH64014.1"/>
    <property type="molecule type" value="Genomic_DNA"/>
</dbReference>
<reference evidence="9" key="1">
    <citation type="journal article" date="2020" name="bioRxiv">
        <title>A rank-normalized archaeal taxonomy based on genome phylogeny resolves widespread incomplete and uneven classifications.</title>
        <authorList>
            <person name="Rinke C."/>
            <person name="Chuvochina M."/>
            <person name="Mussig A.J."/>
            <person name="Chaumeil P.-A."/>
            <person name="Waite D.W."/>
            <person name="Whitman W.B."/>
            <person name="Parks D.H."/>
            <person name="Hugenholtz P."/>
        </authorList>
    </citation>
    <scope>NUCLEOTIDE SEQUENCE [LARGE SCALE GENOMIC DNA]</scope>
</reference>
<evidence type="ECO:0000256" key="6">
    <source>
        <dbReference type="ARBA" id="ARBA00031720"/>
    </source>
</evidence>
<evidence type="ECO:0000256" key="1">
    <source>
        <dbReference type="ARBA" id="ARBA00003088"/>
    </source>
</evidence>
<protein>
    <recommendedName>
        <fullName evidence="3">CRISPR system Cms protein Csm5</fullName>
    </recommendedName>
    <alternativeName>
        <fullName evidence="6">CRISPR type III A-associated protein Csm5</fullName>
    </alternativeName>
</protein>
<dbReference type="AlphaFoldDB" id="A0A7J4MUC6"/>